<dbReference type="AlphaFoldDB" id="A0A0C2Z659"/>
<keyword evidence="1" id="KW-0472">Membrane</keyword>
<gene>
    <name evidence="2" type="ORF">M413DRAFT_82858</name>
</gene>
<feature type="transmembrane region" description="Helical" evidence="1">
    <location>
        <begin position="21"/>
        <end position="43"/>
    </location>
</feature>
<evidence type="ECO:0000256" key="1">
    <source>
        <dbReference type="SAM" id="Phobius"/>
    </source>
</evidence>
<keyword evidence="1" id="KW-0812">Transmembrane</keyword>
<dbReference type="Proteomes" id="UP000053424">
    <property type="component" value="Unassembled WGS sequence"/>
</dbReference>
<reference evidence="2 3" key="1">
    <citation type="submission" date="2014-04" db="EMBL/GenBank/DDBJ databases">
        <authorList>
            <consortium name="DOE Joint Genome Institute"/>
            <person name="Kuo A."/>
            <person name="Gay G."/>
            <person name="Dore J."/>
            <person name="Kohler A."/>
            <person name="Nagy L.G."/>
            <person name="Floudas D."/>
            <person name="Copeland A."/>
            <person name="Barry K.W."/>
            <person name="Cichocki N."/>
            <person name="Veneault-Fourrey C."/>
            <person name="LaButti K."/>
            <person name="Lindquist E.A."/>
            <person name="Lipzen A."/>
            <person name="Lundell T."/>
            <person name="Morin E."/>
            <person name="Murat C."/>
            <person name="Sun H."/>
            <person name="Tunlid A."/>
            <person name="Henrissat B."/>
            <person name="Grigoriev I.V."/>
            <person name="Hibbett D.S."/>
            <person name="Martin F."/>
            <person name="Nordberg H.P."/>
            <person name="Cantor M.N."/>
            <person name="Hua S.X."/>
        </authorList>
    </citation>
    <scope>NUCLEOTIDE SEQUENCE [LARGE SCALE GENOMIC DNA]</scope>
    <source>
        <strain evidence="3">h7</strain>
    </source>
</reference>
<evidence type="ECO:0000313" key="3">
    <source>
        <dbReference type="Proteomes" id="UP000053424"/>
    </source>
</evidence>
<protein>
    <submittedName>
        <fullName evidence="2">Uncharacterized protein</fullName>
    </submittedName>
</protein>
<keyword evidence="1" id="KW-1133">Transmembrane helix</keyword>
<sequence>MTRLFYLLILVDYRTLHSSRVLLFSFPIHSHFLSILSMITMSYPGPITSNILLSNSNPSYDIPKQPMYSRLCIHSIECPP</sequence>
<name>A0A0C2Z659_HEBCY</name>
<accession>A0A0C2Z659</accession>
<organism evidence="2 3">
    <name type="scientific">Hebeloma cylindrosporum</name>
    <dbReference type="NCBI Taxonomy" id="76867"/>
    <lineage>
        <taxon>Eukaryota</taxon>
        <taxon>Fungi</taxon>
        <taxon>Dikarya</taxon>
        <taxon>Basidiomycota</taxon>
        <taxon>Agaricomycotina</taxon>
        <taxon>Agaricomycetes</taxon>
        <taxon>Agaricomycetidae</taxon>
        <taxon>Agaricales</taxon>
        <taxon>Agaricineae</taxon>
        <taxon>Hymenogastraceae</taxon>
        <taxon>Hebeloma</taxon>
    </lineage>
</organism>
<dbReference type="HOGENOM" id="CLU_2590021_0_0_1"/>
<reference evidence="3" key="2">
    <citation type="submission" date="2015-01" db="EMBL/GenBank/DDBJ databases">
        <title>Evolutionary Origins and Diversification of the Mycorrhizal Mutualists.</title>
        <authorList>
            <consortium name="DOE Joint Genome Institute"/>
            <consortium name="Mycorrhizal Genomics Consortium"/>
            <person name="Kohler A."/>
            <person name="Kuo A."/>
            <person name="Nagy L.G."/>
            <person name="Floudas D."/>
            <person name="Copeland A."/>
            <person name="Barry K.W."/>
            <person name="Cichocki N."/>
            <person name="Veneault-Fourrey C."/>
            <person name="LaButti K."/>
            <person name="Lindquist E.A."/>
            <person name="Lipzen A."/>
            <person name="Lundell T."/>
            <person name="Morin E."/>
            <person name="Murat C."/>
            <person name="Riley R."/>
            <person name="Ohm R."/>
            <person name="Sun H."/>
            <person name="Tunlid A."/>
            <person name="Henrissat B."/>
            <person name="Grigoriev I.V."/>
            <person name="Hibbett D.S."/>
            <person name="Martin F."/>
        </authorList>
    </citation>
    <scope>NUCLEOTIDE SEQUENCE [LARGE SCALE GENOMIC DNA]</scope>
    <source>
        <strain evidence="3">h7</strain>
    </source>
</reference>
<proteinExistence type="predicted"/>
<keyword evidence="3" id="KW-1185">Reference proteome</keyword>
<evidence type="ECO:0000313" key="2">
    <source>
        <dbReference type="EMBL" id="KIM48647.1"/>
    </source>
</evidence>
<dbReference type="EMBL" id="KN831768">
    <property type="protein sequence ID" value="KIM48647.1"/>
    <property type="molecule type" value="Genomic_DNA"/>
</dbReference>